<reference evidence="1 2" key="1">
    <citation type="journal article" date="2014" name="BMC Genomics">
        <title>The genome of the intracellular bacterium of the coastal bivalve, Solemya velum: a blueprint for thriving in and out of symbiosis.</title>
        <authorList>
            <person name="Dmytrenko O."/>
            <person name="Russell S.L."/>
            <person name="Loo W.T."/>
            <person name="Fontanez K.M."/>
            <person name="Liao L."/>
            <person name="Roeselers G."/>
            <person name="Sharma R."/>
            <person name="Stewart F.J."/>
            <person name="Newton I.L."/>
            <person name="Woyke T."/>
            <person name="Wu D."/>
            <person name="Lang J.M."/>
            <person name="Eisen J.A."/>
            <person name="Cavanaugh C.M."/>
        </authorList>
    </citation>
    <scope>NUCLEOTIDE SEQUENCE [LARGE SCALE GENOMIC DNA]</scope>
    <source>
        <strain evidence="1 2">WH</strain>
    </source>
</reference>
<sequence>MQNKNIRIYSKNNPGIVQQSGSWVKKDVGKITKKVNRLAIYQRTATQFASVQYAEVRIILFCPGIGSGK</sequence>
<dbReference type="Proteomes" id="UP000030856">
    <property type="component" value="Unassembled WGS sequence"/>
</dbReference>
<evidence type="ECO:0000313" key="1">
    <source>
        <dbReference type="EMBL" id="KHF24043.1"/>
    </source>
</evidence>
<gene>
    <name evidence="1" type="ORF">JV46_26550</name>
</gene>
<dbReference type="AlphaFoldDB" id="A0A0B0H1F2"/>
<organism evidence="1 2">
    <name type="scientific">Solemya velum gill symbiont</name>
    <dbReference type="NCBI Taxonomy" id="2340"/>
    <lineage>
        <taxon>Bacteria</taxon>
        <taxon>Pseudomonadati</taxon>
        <taxon>Pseudomonadota</taxon>
        <taxon>Gammaproteobacteria</taxon>
        <taxon>sulfur-oxidizing symbionts</taxon>
    </lineage>
</organism>
<keyword evidence="2" id="KW-1185">Reference proteome</keyword>
<dbReference type="STRING" id="2340.JV46_26550"/>
<comment type="caution">
    <text evidence="1">The sequence shown here is derived from an EMBL/GenBank/DDBJ whole genome shotgun (WGS) entry which is preliminary data.</text>
</comment>
<dbReference type="EMBL" id="JRAA01000003">
    <property type="protein sequence ID" value="KHF24043.1"/>
    <property type="molecule type" value="Genomic_DNA"/>
</dbReference>
<name>A0A0B0H1F2_SOVGS</name>
<accession>A0A0B0H1F2</accession>
<proteinExistence type="predicted"/>
<evidence type="ECO:0000313" key="2">
    <source>
        <dbReference type="Proteomes" id="UP000030856"/>
    </source>
</evidence>
<protein>
    <submittedName>
        <fullName evidence="1">Uncharacterized protein</fullName>
    </submittedName>
</protein>